<feature type="chain" id="PRO_5038440478" evidence="1">
    <location>
        <begin position="26"/>
        <end position="668"/>
    </location>
</feature>
<sequence length="668" mass="72128">MKKFISNKFIVCMLCALVSGGSVFAGNWDGRSVARTERHAQKQVFRTGRMTAAICSPVDASAVAAQAAEDETVVLSENFDKFTAGSEEAPDMTNIVDSQGVIMQDYIQTYGWSGVNVFQAGGCCYLSDGKMALLATPVLDLSKNDGNFTVKVSFRAQSGSTNFYIAWGGVSGAIGRRYAVIDTRWGVVEVPCTGGLSQTMIQFYGDAPVFIDDVEITQLDVEEEPSIAAPVPTEATDITETGFTANWNEVVGATSYLLDVFYFENNEQQYFLQDEEVTGISCPVTGLDASRLYFYTVQATDGTLVSEESSMVVVKEPSESVGTPVALAATEVTDDGFRANWTEVENAVYYQLATLSYYTVPASGEYVMEDEDFSGSTEGTPDNPVYNSLNCFLDEYTHYPNWEGVTTLMVDGMVALKNYYSIMGQYSMLYTPVYSVSGNTASGKIKVSVTAQKDADCSSATEFGVILVNNATGETAGDWQRRTFNNSTETFEFEFPACSSYYLVMTFGDENNSDYGLSGVVYIDDVKVTQELSAGSVVTRLYDDVAVYGGTSCYVATPDKRDGERFSYYVVAATNGAEETVVSSASNEVWVGGQGSVESVDVAGEVSVYGGAGNLVVVAAECCHAYVYDPAGRLVADFNVTEGENVFALEKGLYVVKVAGMVQKVAVR</sequence>
<proteinExistence type="predicted"/>
<feature type="signal peptide" evidence="1">
    <location>
        <begin position="1"/>
        <end position="25"/>
    </location>
</feature>
<gene>
    <name evidence="3" type="ORF">IAB88_06365</name>
</gene>
<organism evidence="3 4">
    <name type="scientific">Candidatus Limisoma faecipullorum</name>
    <dbReference type="NCBI Taxonomy" id="2840854"/>
    <lineage>
        <taxon>Bacteria</taxon>
        <taxon>Pseudomonadati</taxon>
        <taxon>Bacteroidota</taxon>
        <taxon>Bacteroidia</taxon>
        <taxon>Bacteroidales</taxon>
        <taxon>Candidatus Limisoma</taxon>
    </lineage>
</organism>
<dbReference type="PROSITE" id="PS50853">
    <property type="entry name" value="FN3"/>
    <property type="match status" value="1"/>
</dbReference>
<feature type="domain" description="Fibronectin type-III" evidence="2">
    <location>
        <begin position="229"/>
        <end position="319"/>
    </location>
</feature>
<evidence type="ECO:0000313" key="4">
    <source>
        <dbReference type="Proteomes" id="UP000823598"/>
    </source>
</evidence>
<dbReference type="SUPFAM" id="SSF49265">
    <property type="entry name" value="Fibronectin type III"/>
    <property type="match status" value="1"/>
</dbReference>
<dbReference type="InterPro" id="IPR013783">
    <property type="entry name" value="Ig-like_fold"/>
</dbReference>
<keyword evidence="1" id="KW-0732">Signal</keyword>
<evidence type="ECO:0000259" key="2">
    <source>
        <dbReference type="PROSITE" id="PS50853"/>
    </source>
</evidence>
<dbReference type="SMART" id="SM00060">
    <property type="entry name" value="FN3"/>
    <property type="match status" value="2"/>
</dbReference>
<comment type="caution">
    <text evidence="3">The sequence shown here is derived from an EMBL/GenBank/DDBJ whole genome shotgun (WGS) entry which is preliminary data.</text>
</comment>
<dbReference type="Proteomes" id="UP000823598">
    <property type="component" value="Unassembled WGS sequence"/>
</dbReference>
<reference evidence="3" key="2">
    <citation type="journal article" date="2021" name="PeerJ">
        <title>Extensive microbial diversity within the chicken gut microbiome revealed by metagenomics and culture.</title>
        <authorList>
            <person name="Gilroy R."/>
            <person name="Ravi A."/>
            <person name="Getino M."/>
            <person name="Pursley I."/>
            <person name="Horton D.L."/>
            <person name="Alikhan N.F."/>
            <person name="Baker D."/>
            <person name="Gharbi K."/>
            <person name="Hall N."/>
            <person name="Watson M."/>
            <person name="Adriaenssens E.M."/>
            <person name="Foster-Nyarko E."/>
            <person name="Jarju S."/>
            <person name="Secka A."/>
            <person name="Antonio M."/>
            <person name="Oren A."/>
            <person name="Chaudhuri R.R."/>
            <person name="La Ragione R."/>
            <person name="Hildebrand F."/>
            <person name="Pallen M.J."/>
        </authorList>
    </citation>
    <scope>NUCLEOTIDE SEQUENCE</scope>
    <source>
        <strain evidence="3">6919</strain>
    </source>
</reference>
<dbReference type="EMBL" id="JADIMC010000071">
    <property type="protein sequence ID" value="MBO8476599.1"/>
    <property type="molecule type" value="Genomic_DNA"/>
</dbReference>
<reference evidence="3" key="1">
    <citation type="submission" date="2020-10" db="EMBL/GenBank/DDBJ databases">
        <authorList>
            <person name="Gilroy R."/>
        </authorList>
    </citation>
    <scope>NUCLEOTIDE SEQUENCE</scope>
    <source>
        <strain evidence="3">6919</strain>
    </source>
</reference>
<accession>A0A9D9NJV8</accession>
<name>A0A9D9NJV8_9BACT</name>
<evidence type="ECO:0000256" key="1">
    <source>
        <dbReference type="SAM" id="SignalP"/>
    </source>
</evidence>
<dbReference type="CDD" id="cd00063">
    <property type="entry name" value="FN3"/>
    <property type="match status" value="1"/>
</dbReference>
<dbReference type="InterPro" id="IPR036116">
    <property type="entry name" value="FN3_sf"/>
</dbReference>
<evidence type="ECO:0000313" key="3">
    <source>
        <dbReference type="EMBL" id="MBO8476599.1"/>
    </source>
</evidence>
<protein>
    <submittedName>
        <fullName evidence="3">Fibronectin type III domain-containing protein</fullName>
    </submittedName>
</protein>
<dbReference type="InterPro" id="IPR003961">
    <property type="entry name" value="FN3_dom"/>
</dbReference>
<dbReference type="Gene3D" id="2.60.40.10">
    <property type="entry name" value="Immunoglobulins"/>
    <property type="match status" value="1"/>
</dbReference>
<dbReference type="AlphaFoldDB" id="A0A9D9NJV8"/>